<dbReference type="AlphaFoldDB" id="A0AAN8WU85"/>
<dbReference type="Proteomes" id="UP001381693">
    <property type="component" value="Unassembled WGS sequence"/>
</dbReference>
<comment type="caution">
    <text evidence="1">The sequence shown here is derived from an EMBL/GenBank/DDBJ whole genome shotgun (WGS) entry which is preliminary data.</text>
</comment>
<sequence>ALTKRIYKSYLEEFIYGHPEQKNPGVVIKKLPKALIKMNNRTNDRYYKYKFKNYLLKKVNNYLNR</sequence>
<keyword evidence="2" id="KW-1185">Reference proteome</keyword>
<name>A0AAN8WU85_HALRR</name>
<accession>A0AAN8WU85</accession>
<evidence type="ECO:0000313" key="1">
    <source>
        <dbReference type="EMBL" id="KAK7071132.1"/>
    </source>
</evidence>
<feature type="non-terminal residue" evidence="1">
    <location>
        <position position="1"/>
    </location>
</feature>
<evidence type="ECO:0000313" key="2">
    <source>
        <dbReference type="Proteomes" id="UP001381693"/>
    </source>
</evidence>
<reference evidence="1 2" key="1">
    <citation type="submission" date="2023-11" db="EMBL/GenBank/DDBJ databases">
        <title>Halocaridina rubra genome assembly.</title>
        <authorList>
            <person name="Smith C."/>
        </authorList>
    </citation>
    <scope>NUCLEOTIDE SEQUENCE [LARGE SCALE GENOMIC DNA]</scope>
    <source>
        <strain evidence="1">EP-1</strain>
        <tissue evidence="1">Whole</tissue>
    </source>
</reference>
<protein>
    <submittedName>
        <fullName evidence="1">Uncharacterized protein</fullName>
    </submittedName>
</protein>
<organism evidence="1 2">
    <name type="scientific">Halocaridina rubra</name>
    <name type="common">Hawaiian red shrimp</name>
    <dbReference type="NCBI Taxonomy" id="373956"/>
    <lineage>
        <taxon>Eukaryota</taxon>
        <taxon>Metazoa</taxon>
        <taxon>Ecdysozoa</taxon>
        <taxon>Arthropoda</taxon>
        <taxon>Crustacea</taxon>
        <taxon>Multicrustacea</taxon>
        <taxon>Malacostraca</taxon>
        <taxon>Eumalacostraca</taxon>
        <taxon>Eucarida</taxon>
        <taxon>Decapoda</taxon>
        <taxon>Pleocyemata</taxon>
        <taxon>Caridea</taxon>
        <taxon>Atyoidea</taxon>
        <taxon>Atyidae</taxon>
        <taxon>Halocaridina</taxon>
    </lineage>
</organism>
<proteinExistence type="predicted"/>
<dbReference type="EMBL" id="JAXCGZ010015131">
    <property type="protein sequence ID" value="KAK7071132.1"/>
    <property type="molecule type" value="Genomic_DNA"/>
</dbReference>
<gene>
    <name evidence="1" type="ORF">SK128_014815</name>
</gene>